<dbReference type="EMBL" id="BMYT01000001">
    <property type="protein sequence ID" value="GGX05510.1"/>
    <property type="molecule type" value="Genomic_DNA"/>
</dbReference>
<evidence type="ECO:0000256" key="1">
    <source>
        <dbReference type="SAM" id="MobiDB-lite"/>
    </source>
</evidence>
<evidence type="ECO:0000313" key="2">
    <source>
        <dbReference type="EMBL" id="GGX05510.1"/>
    </source>
</evidence>
<dbReference type="Proteomes" id="UP000620127">
    <property type="component" value="Unassembled WGS sequence"/>
</dbReference>
<reference evidence="3" key="1">
    <citation type="journal article" date="2019" name="Int. J. Syst. Evol. Microbiol.">
        <title>The Global Catalogue of Microorganisms (GCM) 10K type strain sequencing project: providing services to taxonomists for standard genome sequencing and annotation.</title>
        <authorList>
            <consortium name="The Broad Institute Genomics Platform"/>
            <consortium name="The Broad Institute Genome Sequencing Center for Infectious Disease"/>
            <person name="Wu L."/>
            <person name="Ma J."/>
        </authorList>
    </citation>
    <scope>NUCLEOTIDE SEQUENCE [LARGE SCALE GENOMIC DNA]</scope>
    <source>
        <strain evidence="3">KCTC 23916</strain>
    </source>
</reference>
<comment type="caution">
    <text evidence="2">The sequence shown here is derived from an EMBL/GenBank/DDBJ whole genome shotgun (WGS) entry which is preliminary data.</text>
</comment>
<accession>A0ABQ2X8Z6</accession>
<name>A0ABQ2X8Z6_9BURK</name>
<protein>
    <recommendedName>
        <fullName evidence="4">DUF4148 domain-containing protein</fullName>
    </recommendedName>
</protein>
<feature type="compositionally biased region" description="Basic and acidic residues" evidence="1">
    <location>
        <begin position="120"/>
        <end position="131"/>
    </location>
</feature>
<keyword evidence="3" id="KW-1185">Reference proteome</keyword>
<organism evidence="2 3">
    <name type="scientific">Undibacterium macrobrachii</name>
    <dbReference type="NCBI Taxonomy" id="1119058"/>
    <lineage>
        <taxon>Bacteria</taxon>
        <taxon>Pseudomonadati</taxon>
        <taxon>Pseudomonadota</taxon>
        <taxon>Betaproteobacteria</taxon>
        <taxon>Burkholderiales</taxon>
        <taxon>Oxalobacteraceae</taxon>
        <taxon>Undibacterium</taxon>
    </lineage>
</organism>
<proteinExistence type="predicted"/>
<feature type="region of interest" description="Disordered" evidence="1">
    <location>
        <begin position="120"/>
        <end position="146"/>
    </location>
</feature>
<evidence type="ECO:0000313" key="3">
    <source>
        <dbReference type="Proteomes" id="UP000620127"/>
    </source>
</evidence>
<gene>
    <name evidence="2" type="ORF">GCM10011282_09870</name>
</gene>
<sequence>MQFDLHSSISVLSNERQIEYPNYSVFEFTMCKGYMMKTAQIISGLLATGLITLIPVSTFAQEAATPNITKRQIQQQKRIADGVRSGELTAKETANLELREAKIQADKRAAKADGVVTDAERAKLHAQENRTSRKIYRKKHNDRDVH</sequence>
<evidence type="ECO:0008006" key="4">
    <source>
        <dbReference type="Google" id="ProtNLM"/>
    </source>
</evidence>